<feature type="domain" description="SF3 helicase" evidence="20">
    <location>
        <begin position="1649"/>
        <end position="1818"/>
    </location>
</feature>
<dbReference type="InterPro" id="IPR014872">
    <property type="entry name" value="Dicistrovirus_capsid-polyPr_C"/>
</dbReference>
<dbReference type="GO" id="GO:0003724">
    <property type="term" value="F:RNA helicase activity"/>
    <property type="evidence" value="ECO:0007669"/>
    <property type="project" value="InterPro"/>
</dbReference>
<dbReference type="EMBL" id="MW434117">
    <property type="protein sequence ID" value="QRW42579.1"/>
    <property type="molecule type" value="Genomic_RNA"/>
</dbReference>
<keyword evidence="14" id="KW-0067">ATP-binding</keyword>
<evidence type="ECO:0000256" key="13">
    <source>
        <dbReference type="ARBA" id="ARBA00022807"/>
    </source>
</evidence>
<keyword evidence="4" id="KW-0696">RNA-directed RNA polymerase</keyword>
<evidence type="ECO:0000256" key="1">
    <source>
        <dbReference type="ARBA" id="ARBA00004192"/>
    </source>
</evidence>
<dbReference type="Gene3D" id="2.60.120.20">
    <property type="match status" value="3"/>
</dbReference>
<dbReference type="GO" id="GO:0003723">
    <property type="term" value="F:RNA binding"/>
    <property type="evidence" value="ECO:0007669"/>
    <property type="project" value="InterPro"/>
</dbReference>
<dbReference type="InterPro" id="IPR033703">
    <property type="entry name" value="Rhv-like"/>
</dbReference>
<keyword evidence="11" id="KW-0547">Nucleotide-binding</keyword>
<evidence type="ECO:0000256" key="9">
    <source>
        <dbReference type="ARBA" id="ARBA00022679"/>
    </source>
</evidence>
<dbReference type="InterPro" id="IPR004004">
    <property type="entry name" value="Helic/Pol/Pept_Calicivir-typ"/>
</dbReference>
<feature type="compositionally biased region" description="Acidic residues" evidence="18">
    <location>
        <begin position="1944"/>
        <end position="1974"/>
    </location>
</feature>
<dbReference type="InterPro" id="IPR001205">
    <property type="entry name" value="RNA-dir_pol_C"/>
</dbReference>
<dbReference type="CDD" id="cd00205">
    <property type="entry name" value="rhv_like"/>
    <property type="match status" value="1"/>
</dbReference>
<dbReference type="InterPro" id="IPR014759">
    <property type="entry name" value="Helicase_SF3_ssRNA_vir"/>
</dbReference>
<dbReference type="GO" id="GO:0039694">
    <property type="term" value="P:viral RNA genome replication"/>
    <property type="evidence" value="ECO:0007669"/>
    <property type="project" value="InterPro"/>
</dbReference>
<evidence type="ECO:0000256" key="18">
    <source>
        <dbReference type="SAM" id="MobiDB-lite"/>
    </source>
</evidence>
<sequence length="2948" mass="332098">MCIHGLRAYSSKECVYSDPSPELVWKKYTNSNYFSLIFIMATTHANKSRVSKRSFVVGSSPLTRTQEFEGFMHPHNVRLLELEKRMEEMRERVRAMSVKWSMLPTLTPVRSYAHVAARKCEPQVFVPVVRKRTTVQERPMSPWDVRRVFAARAAERKANNELAACIAARYNEHYLVQKQRTAERQANNLLAASIAARYRDIPSVPEVPYRISRYEARQDYLRALRLREQQRQYCRGLAASIALRYAEQYDERLHAPKAEWDRSKAGVERSIRGPCTRKKSVKPAVIPEEEDWDSLLKGLVREEFPGLSRIPEKISLSQVLLSTSAGRTLLIALLQRKLSLQNIHCSEIEQVLRSATSIMDSVRTLPREGIVEAQMESNPESAQGSTTVDAKSNVILESGIPLTDSIPTERGYYPESSSQQEQVYSTLSDRWIRLTNVKWSSGSEVGAKLATIKIPYSIIREYTMSQNAALFLQHRFYRSNVVLKFECNSTRFQVGMLVASVLYHEPGSRSYNQDNYASALQRLNVKIIAGAPYAGELRIPYQYPNSCLSLDEAVDFCTVSFYVVNPLAVPATSSSSCTISCFISFEDAQFNGVIARNMQLGLQAEPQMDSVEKIGNLVLNPSVSGAVNVASSVLQTLGADSNRDNPPIPLQPMSFIPQGIGSFCTTTNTLCPVNVLRSDPTGQVPHRSMSDDMSIPTLKNTWGLLKTFTWDPSQDEGECLWYTPVAPLLPLTEYPTRVPTPIAMLASLFGFWRGSLEFKIEIVANAYYKGKVMVTGVPLADAAAPPALREAQFSANATFSVSDVTEKVFSFPWNWYNSFARTRSSEDMYDSIGLLQVFVINPLVAIDNVPPKAYINLYVRGGSDFEIAIPRPSMLYFGSQEAILPPTTQSPTAYNLESAWYTTFNRNCVSKSGKYPLVPYISNITDGWVGYTNLRPGYIYQLGNTLKGKEFRLLARTDANDKTKVVQIKYGTYDVALSTANAHGMVVSHSKTVLANYVRKLKTHSVEEAREELVGDVYWVADGPWSQVKVNNRWVTATDKEDPPVWQWVPMDRLSIDDSIPLIITFTTINQGMKKIDPPPQPQMRRAVRLGKPSPLTNSGLSVFGEQVPDLKAYCRRFNLLGSTSLKTCSRGLAQDCPYAAVVRVCPIRTIAVSSSSCFNNRYQEGPISAIGEMYRFWKGGLRFRFVVSGNPPEGTQMFISHRYDMVSPSANSIYANPSAHAITKDDLLHTQYASYCQTLSVNQSFTIEVPYYQEREYLSCLDNLDHKWTDNGCLQIWCFSKVEANIDLEIYYSFADDTHFKLFQGLGQAKDITTIAPEPTIPNLVRPQMNNPFEGLEIGVEADQWHDRVRIEAPIVGQGGIIEAVRTRYNRARAVFTGTMDAISATANSIEKVSNALKSFSSGTRKARTKIDDFWDMVWSGDDLIIDIIVNLFYALTAKSILHASLAILNLFRKIFLQVKRTDIWKNFWTALEAIVSLGSPERPQTPRPQQETSEFDGISSLGTVLFSMLSSLCSVKCSPPTSFKGLRQGLFDFSNTARSATFVKKYLVDTLEFTNRVFKMFTARFAIPSDEFALISGLEDTRLQAWLTDAVYFTAAENLEKIMASPKLALASFELELVGRAFNVAMMTDGAATQKLMTYVQKVLKDLSRLNDELRANRIFSSVKYEPAVIWISGKPGIGKSRLTMWLMEQWAAHRGITMPNFYYSLSPGVKHCDGMENKPVVLIDDALSISLLQDPNFVLFWLQGKSCAHYRPSYAALEKKGTIPVYQDVFVTSNKAYFGNEPGVLEADAFNRRRTILIEAEARSNFTSDRIKKMKSTECAELQHLHIKFKDPVDSNVIPEPICANRDIEPYSKTVQRAVFERLDAYHRDESKRYVAACKLLEQRLQTISLSADKTFMAQLSAFRVLIDSIQGKDSTPMPDLRPWLQDIKKNASFNPIIAEPMEEEQPEPTAPEEEVVEPQGPDESEEDSDDEPPKCCHSELDPNTTILEGGRFFDLRQLGEAPLPLKCKTGCFFNSMHSISFKKKFLLSVYNSQRARMLQREPRDCSKGCSIPCEWLKYLDDPPAEPKVFMTLQQLAEAEQKRLRAEHIVVNGQPLQKQPEGWCKKVWKSLCRLLLGLGFIMYYTVLVVGFICSLKIIGAIFSGDPIPQVQPSGDYVTLRGAQSVKHKAMQLVRPEMAEQIKMVHDDHFSKKVDKILGNTVFIIARHPETGAVYKGRCLGLYGKEVLVVKHYFDLFRKIGVKKVEIVRPRVEATIFTVDISDLLFAWGDCGYGMMTLPRSFPTQFKKITQLIASEELNTEYPAAIQIVEDKGVGHTLISTNMRLIQEQVVPANQEFEAWTIFDGFKYDWGGSGCCGSLILSPTLSSPIIGIHTAGIGKTTGFGERLYRESFDADSESEVEYITPQLETEGTVYQLEGSYAEVGRLDRDLTPNFPKVTSIVPSDISPVFPITTEPAPLSADDPRLAEVVDILNIGASKRCDPIKEFPRELVNQAVIGYRKDILVRVIPIRSSVGMLTVSQAIEGMGDKTGPIVMSTSEGFPWRSLRPKFASNKKWLFQLSETSDGIKVDGIQKDLYECLQYKHNQRLEGKVPASYFTCCLKDARILKTKVHIPGKTRIFEMSPIDLTIAQRQYCYDFVSSYMQSRFEHAIGINPDGVEWSDLANSLAEFSPYIITADYSAYGPRLNSELLYRAFEITTDWYKHNMAKQGKIDSDLIKVQKVLAHEIAHGLHVAGNLVFRPASGLPSGNIETVTKNSQCNSLYIRIAYLGLANQHAKHYADMYWFRQFVLLYTYGDDLIMSVKEPIISWFNNETLIEFFALYRLKMTDALKSGVSKPFCAIEEATFLKRGFLRHPSRPGQWLAPLERASVTDTVNWIRRSINSHDASIVNAEMSCRLAYTLGPNEFYRICDSIQQAWLERGVDFNFPSWESLDAHVWEGTPGPKFSF</sequence>
<dbReference type="PRINTS" id="PR00918">
    <property type="entry name" value="CALICVIRUSNS"/>
</dbReference>
<dbReference type="GO" id="GO:0003968">
    <property type="term" value="F:RNA-directed RNA polymerase activity"/>
    <property type="evidence" value="ECO:0007669"/>
    <property type="project" value="UniProtKB-KW"/>
</dbReference>
<keyword evidence="12" id="KW-0378">Hydrolase</keyword>
<evidence type="ECO:0000256" key="12">
    <source>
        <dbReference type="ARBA" id="ARBA00022801"/>
    </source>
</evidence>
<dbReference type="InterPro" id="IPR043502">
    <property type="entry name" value="DNA/RNA_pol_sf"/>
</dbReference>
<evidence type="ECO:0000256" key="2">
    <source>
        <dbReference type="ARBA" id="ARBA00004328"/>
    </source>
</evidence>
<feature type="region of interest" description="Disordered" evidence="18">
    <location>
        <begin position="1944"/>
        <end position="1980"/>
    </location>
</feature>
<keyword evidence="10" id="KW-0548">Nucleotidyltransferase</keyword>
<keyword evidence="17" id="KW-1035">Host cytoplasm</keyword>
<evidence type="ECO:0000313" key="21">
    <source>
        <dbReference type="EMBL" id="QRW42579.1"/>
    </source>
</evidence>
<accession>A0A894KEQ4</accession>
<dbReference type="InterPro" id="IPR029053">
    <property type="entry name" value="Viral_coat"/>
</dbReference>
<evidence type="ECO:0000256" key="4">
    <source>
        <dbReference type="ARBA" id="ARBA00022484"/>
    </source>
</evidence>
<evidence type="ECO:0000256" key="17">
    <source>
        <dbReference type="ARBA" id="ARBA00023200"/>
    </source>
</evidence>
<dbReference type="GO" id="GO:0005524">
    <property type="term" value="F:ATP binding"/>
    <property type="evidence" value="ECO:0007669"/>
    <property type="project" value="UniProtKB-KW"/>
</dbReference>
<dbReference type="Gene3D" id="3.30.70.270">
    <property type="match status" value="1"/>
</dbReference>
<dbReference type="Gene3D" id="2.40.10.10">
    <property type="entry name" value="Trypsin-like serine proteases"/>
    <property type="match status" value="1"/>
</dbReference>
<dbReference type="SUPFAM" id="SSF88633">
    <property type="entry name" value="Positive stranded ssRNA viruses"/>
    <property type="match status" value="3"/>
</dbReference>
<keyword evidence="15" id="KW-0946">Virion</keyword>
<dbReference type="InterPro" id="IPR009003">
    <property type="entry name" value="Peptidase_S1_PA"/>
</dbReference>
<protein>
    <recommendedName>
        <fullName evidence="3">Genome polyprotein</fullName>
    </recommendedName>
</protein>
<keyword evidence="13" id="KW-0788">Thiol protease</keyword>
<dbReference type="SUPFAM" id="SSF50494">
    <property type="entry name" value="Trypsin-like serine proteases"/>
    <property type="match status" value="1"/>
</dbReference>
<dbReference type="Pfam" id="PF08762">
    <property type="entry name" value="CRPV_capsid"/>
    <property type="match status" value="1"/>
</dbReference>
<keyword evidence="5" id="KW-0191">Covalent protein-RNA linkage</keyword>
<evidence type="ECO:0000256" key="8">
    <source>
        <dbReference type="ARBA" id="ARBA00022670"/>
    </source>
</evidence>
<evidence type="ECO:0000256" key="14">
    <source>
        <dbReference type="ARBA" id="ARBA00022840"/>
    </source>
</evidence>
<dbReference type="GO" id="GO:0030430">
    <property type="term" value="C:host cell cytoplasm"/>
    <property type="evidence" value="ECO:0007669"/>
    <property type="project" value="UniProtKB-SubCell"/>
</dbReference>
<dbReference type="InterPro" id="IPR043504">
    <property type="entry name" value="Peptidase_S1_PA_chymotrypsin"/>
</dbReference>
<dbReference type="PROSITE" id="PS51218">
    <property type="entry name" value="SF3_HELICASE_2"/>
    <property type="match status" value="1"/>
</dbReference>
<dbReference type="InterPro" id="IPR000605">
    <property type="entry name" value="Helicase_SF3_ssDNA/RNA_vir"/>
</dbReference>
<dbReference type="Gene3D" id="1.20.960.20">
    <property type="match status" value="1"/>
</dbReference>
<dbReference type="GO" id="GO:0019028">
    <property type="term" value="C:viral capsid"/>
    <property type="evidence" value="ECO:0007669"/>
    <property type="project" value="UniProtKB-KW"/>
</dbReference>
<keyword evidence="7" id="KW-0167">Capsid protein</keyword>
<keyword evidence="9" id="KW-0808">Transferase</keyword>
<evidence type="ECO:0000256" key="15">
    <source>
        <dbReference type="ARBA" id="ARBA00022844"/>
    </source>
</evidence>
<evidence type="ECO:0000256" key="5">
    <source>
        <dbReference type="ARBA" id="ARBA00022520"/>
    </source>
</evidence>
<comment type="subcellular location">
    <subcellularLocation>
        <location evidence="1">Host cytoplasm</location>
    </subcellularLocation>
    <subcellularLocation>
        <location evidence="2">Virion</location>
    </subcellularLocation>
</comment>
<evidence type="ECO:0000259" key="19">
    <source>
        <dbReference type="PROSITE" id="PS50507"/>
    </source>
</evidence>
<dbReference type="InterPro" id="IPR043128">
    <property type="entry name" value="Rev_trsase/Diguanyl_cyclase"/>
</dbReference>
<evidence type="ECO:0000256" key="16">
    <source>
        <dbReference type="ARBA" id="ARBA00022953"/>
    </source>
</evidence>
<feature type="domain" description="RdRp catalytic" evidence="19">
    <location>
        <begin position="2673"/>
        <end position="2811"/>
    </location>
</feature>
<evidence type="ECO:0000259" key="20">
    <source>
        <dbReference type="PROSITE" id="PS51218"/>
    </source>
</evidence>
<dbReference type="GO" id="GO:0006508">
    <property type="term" value="P:proteolysis"/>
    <property type="evidence" value="ECO:0007669"/>
    <property type="project" value="UniProtKB-KW"/>
</dbReference>
<keyword evidence="16" id="KW-0693">Viral RNA replication</keyword>
<dbReference type="Pfam" id="PF00910">
    <property type="entry name" value="RNA_helicase"/>
    <property type="match status" value="1"/>
</dbReference>
<evidence type="ECO:0000256" key="3">
    <source>
        <dbReference type="ARBA" id="ARBA00020107"/>
    </source>
</evidence>
<dbReference type="CDD" id="cd23169">
    <property type="entry name" value="ps-ssRNAv-Picornavirales"/>
    <property type="match status" value="1"/>
</dbReference>
<organism evidence="21">
    <name type="scientific">Culex Iflavi-like virus 3</name>
    <dbReference type="NCBI Taxonomy" id="2304479"/>
    <lineage>
        <taxon>Viruses</taxon>
        <taxon>Riboviria</taxon>
        <taxon>Orthornavirae</taxon>
        <taxon>Pisuviricota</taxon>
        <taxon>Pisoniviricetes</taxon>
        <taxon>Picornavirales</taxon>
        <taxon>Iflaviridae</taxon>
    </lineage>
</organism>
<reference evidence="21" key="1">
    <citation type="journal article" date="2020" name="bioRxiv">
        <title>Single mosquito metatranscriptomics identifies vectors, emerging pathogens and reservoirs in one assay.</title>
        <authorList>
            <person name="Batson J."/>
            <person name="Dudas G."/>
            <person name="Haas-Stapleton E."/>
            <person name="Kistler A.L."/>
            <person name="Li L.M."/>
            <person name="Logan P."/>
            <person name="Ratnasiri K."/>
            <person name="Retallack H."/>
        </authorList>
    </citation>
    <scope>NUCLEOTIDE SEQUENCE</scope>
    <source>
        <strain evidence="21">CMS001_051_ALCO</strain>
    </source>
</reference>
<dbReference type="PROSITE" id="PS50507">
    <property type="entry name" value="RDRP_SSRNA_POS"/>
    <property type="match status" value="1"/>
</dbReference>
<dbReference type="GO" id="GO:0008234">
    <property type="term" value="F:cysteine-type peptidase activity"/>
    <property type="evidence" value="ECO:0007669"/>
    <property type="project" value="UniProtKB-KW"/>
</dbReference>
<keyword evidence="8" id="KW-0645">Protease</keyword>
<keyword evidence="6" id="KW-0597">Phosphoprotein</keyword>
<evidence type="ECO:0000256" key="6">
    <source>
        <dbReference type="ARBA" id="ARBA00022553"/>
    </source>
</evidence>
<name>A0A894KEQ4_9VIRU</name>
<dbReference type="SUPFAM" id="SSF56672">
    <property type="entry name" value="DNA/RNA polymerases"/>
    <property type="match status" value="1"/>
</dbReference>
<evidence type="ECO:0000256" key="11">
    <source>
        <dbReference type="ARBA" id="ARBA00022741"/>
    </source>
</evidence>
<proteinExistence type="predicted"/>
<evidence type="ECO:0000256" key="7">
    <source>
        <dbReference type="ARBA" id="ARBA00022561"/>
    </source>
</evidence>
<dbReference type="InterPro" id="IPR007094">
    <property type="entry name" value="RNA-dir_pol_PSvirus"/>
</dbReference>
<evidence type="ECO:0000256" key="10">
    <source>
        <dbReference type="ARBA" id="ARBA00022695"/>
    </source>
</evidence>
<dbReference type="Pfam" id="PF00680">
    <property type="entry name" value="RdRP_1"/>
    <property type="match status" value="1"/>
</dbReference>
<dbReference type="GO" id="GO:0006351">
    <property type="term" value="P:DNA-templated transcription"/>
    <property type="evidence" value="ECO:0007669"/>
    <property type="project" value="InterPro"/>
</dbReference>